<evidence type="ECO:0000256" key="1">
    <source>
        <dbReference type="ARBA" id="ARBA00006484"/>
    </source>
</evidence>
<evidence type="ECO:0000313" key="3">
    <source>
        <dbReference type="EMBL" id="NYH87918.1"/>
    </source>
</evidence>
<evidence type="ECO:0000256" key="2">
    <source>
        <dbReference type="ARBA" id="ARBA00023002"/>
    </source>
</evidence>
<dbReference type="PRINTS" id="PR00081">
    <property type="entry name" value="GDHRDH"/>
</dbReference>
<reference evidence="3 4" key="1">
    <citation type="submission" date="2020-07" db="EMBL/GenBank/DDBJ databases">
        <title>Sequencing the genomes of 1000 actinobacteria strains.</title>
        <authorList>
            <person name="Klenk H.-P."/>
        </authorList>
    </citation>
    <scope>NUCLEOTIDE SEQUENCE [LARGE SCALE GENOMIC DNA]</scope>
    <source>
        <strain evidence="3 4">DSM 18448</strain>
    </source>
</reference>
<dbReference type="Proteomes" id="UP000579605">
    <property type="component" value="Unassembled WGS sequence"/>
</dbReference>
<gene>
    <name evidence="3" type="ORF">F4554_000556</name>
</gene>
<dbReference type="InterPro" id="IPR020904">
    <property type="entry name" value="Sc_DH/Rdtase_CS"/>
</dbReference>
<sequence length="275" mass="28342">MSSPATGPASGSSGAAADPSGAGGIFDLTGQLALVTGANRGLGLAMARALAAAGADVIGVSSRLQARGSEVKQAVTSLGRSFEGHRVDFADRAAVTEFARSLADRDRPVDILVNNAGTIRRSPAVDYADADWDEVLAVDLTAQFALTRELGRPMVRRRAGKVIFTGSVLSFQGGINVAAYTAAKSGLAGLTRALANEWAPYGVNVNAIAPGYFATDNTEALRSDPDRSRAILERIPAGRWGRPDDLAGVVVFLASAASDYVSGAVVPVDGGWLAR</sequence>
<dbReference type="PROSITE" id="PS00061">
    <property type="entry name" value="ADH_SHORT"/>
    <property type="match status" value="1"/>
</dbReference>
<dbReference type="RefSeq" id="WP_337795846.1">
    <property type="nucleotide sequence ID" value="NZ_BAAARR010000015.1"/>
</dbReference>
<dbReference type="InterPro" id="IPR002347">
    <property type="entry name" value="SDR_fam"/>
</dbReference>
<keyword evidence="4" id="KW-1185">Reference proteome</keyword>
<dbReference type="AlphaFoldDB" id="A0A852Z8E0"/>
<dbReference type="Gene3D" id="3.40.50.720">
    <property type="entry name" value="NAD(P)-binding Rossmann-like Domain"/>
    <property type="match status" value="1"/>
</dbReference>
<comment type="caution">
    <text evidence="3">The sequence shown here is derived from an EMBL/GenBank/DDBJ whole genome shotgun (WGS) entry which is preliminary data.</text>
</comment>
<dbReference type="FunFam" id="3.40.50.720:FF:000173">
    <property type="entry name" value="3-oxoacyl-[acyl-carrier protein] reductase"/>
    <property type="match status" value="1"/>
</dbReference>
<accession>A0A852Z8E0</accession>
<protein>
    <submittedName>
        <fullName evidence="3">2-deoxy-D-gluconate 3-dehydrogenase</fullName>
        <ecNumber evidence="3">1.1.1.125</ecNumber>
    </submittedName>
</protein>
<dbReference type="Pfam" id="PF13561">
    <property type="entry name" value="adh_short_C2"/>
    <property type="match status" value="1"/>
</dbReference>
<name>A0A852Z8E0_9ACTN</name>
<organism evidence="3 4">
    <name type="scientific">Actinopolymorpha rutila</name>
    <dbReference type="NCBI Taxonomy" id="446787"/>
    <lineage>
        <taxon>Bacteria</taxon>
        <taxon>Bacillati</taxon>
        <taxon>Actinomycetota</taxon>
        <taxon>Actinomycetes</taxon>
        <taxon>Propionibacteriales</taxon>
        <taxon>Actinopolymorphaceae</taxon>
        <taxon>Actinopolymorpha</taxon>
    </lineage>
</organism>
<evidence type="ECO:0000313" key="4">
    <source>
        <dbReference type="Proteomes" id="UP000579605"/>
    </source>
</evidence>
<keyword evidence="2 3" id="KW-0560">Oxidoreductase</keyword>
<dbReference type="InterPro" id="IPR036291">
    <property type="entry name" value="NAD(P)-bd_dom_sf"/>
</dbReference>
<dbReference type="GO" id="GO:0008678">
    <property type="term" value="F:2-deoxy-D-gluconate 3-dehydrogenase activity"/>
    <property type="evidence" value="ECO:0007669"/>
    <property type="project" value="UniProtKB-EC"/>
</dbReference>
<dbReference type="PANTHER" id="PTHR42760:SF5">
    <property type="entry name" value="2-DEHYDRO-3-DEOXY-D-GLUCONATE 5-DEHYDROGENASE"/>
    <property type="match status" value="1"/>
</dbReference>
<comment type="similarity">
    <text evidence="1">Belongs to the short-chain dehydrogenases/reductases (SDR) family.</text>
</comment>
<proteinExistence type="inferred from homology"/>
<dbReference type="PANTHER" id="PTHR42760">
    <property type="entry name" value="SHORT-CHAIN DEHYDROGENASES/REDUCTASES FAMILY MEMBER"/>
    <property type="match status" value="1"/>
</dbReference>
<dbReference type="PRINTS" id="PR00080">
    <property type="entry name" value="SDRFAMILY"/>
</dbReference>
<dbReference type="EMBL" id="JACBZH010000001">
    <property type="protein sequence ID" value="NYH87918.1"/>
    <property type="molecule type" value="Genomic_DNA"/>
</dbReference>
<dbReference type="EC" id="1.1.1.125" evidence="3"/>
<dbReference type="SUPFAM" id="SSF51735">
    <property type="entry name" value="NAD(P)-binding Rossmann-fold domains"/>
    <property type="match status" value="1"/>
</dbReference>